<organism evidence="3 4">
    <name type="scientific">Dankookia rubra</name>
    <dbReference type="NCBI Taxonomy" id="1442381"/>
    <lineage>
        <taxon>Bacteria</taxon>
        <taxon>Pseudomonadati</taxon>
        <taxon>Pseudomonadota</taxon>
        <taxon>Alphaproteobacteria</taxon>
        <taxon>Acetobacterales</taxon>
        <taxon>Roseomonadaceae</taxon>
        <taxon>Dankookia</taxon>
    </lineage>
</organism>
<feature type="signal peptide" evidence="1">
    <location>
        <begin position="1"/>
        <end position="24"/>
    </location>
</feature>
<evidence type="ECO:0000259" key="2">
    <source>
        <dbReference type="Pfam" id="PF14534"/>
    </source>
</evidence>
<evidence type="ECO:0000256" key="1">
    <source>
        <dbReference type="SAM" id="SignalP"/>
    </source>
</evidence>
<proteinExistence type="predicted"/>
<comment type="caution">
    <text evidence="3">The sequence shown here is derived from an EMBL/GenBank/DDBJ whole genome shotgun (WGS) entry which is preliminary data.</text>
</comment>
<evidence type="ECO:0000313" key="4">
    <source>
        <dbReference type="Proteomes" id="UP000295096"/>
    </source>
</evidence>
<gene>
    <name evidence="3" type="ORF">E2C06_32880</name>
</gene>
<dbReference type="SUPFAM" id="SSF54427">
    <property type="entry name" value="NTF2-like"/>
    <property type="match status" value="1"/>
</dbReference>
<dbReference type="Pfam" id="PF14534">
    <property type="entry name" value="DUF4440"/>
    <property type="match status" value="1"/>
</dbReference>
<reference evidence="3 4" key="1">
    <citation type="journal article" date="2016" name="J. Microbiol.">
        <title>Dankookia rubra gen. nov., sp. nov., an alphaproteobacterium isolated from sediment of a shallow stream.</title>
        <authorList>
            <person name="Kim W.H."/>
            <person name="Kim D.H."/>
            <person name="Kang K."/>
            <person name="Ahn T.Y."/>
        </authorList>
    </citation>
    <scope>NUCLEOTIDE SEQUENCE [LARGE SCALE GENOMIC DNA]</scope>
    <source>
        <strain evidence="3 4">JCM30602</strain>
    </source>
</reference>
<protein>
    <submittedName>
        <fullName evidence="3">SgcJ/EcaC family oxidoreductase</fullName>
    </submittedName>
</protein>
<feature type="domain" description="DUF4440" evidence="2">
    <location>
        <begin position="33"/>
        <end position="146"/>
    </location>
</feature>
<dbReference type="Gene3D" id="3.10.450.50">
    <property type="match status" value="1"/>
</dbReference>
<name>A0A4R5Q688_9PROT</name>
<dbReference type="NCBIfam" id="TIGR02246">
    <property type="entry name" value="SgcJ/EcaC family oxidoreductase"/>
    <property type="match status" value="1"/>
</dbReference>
<dbReference type="RefSeq" id="WP_133292783.1">
    <property type="nucleotide sequence ID" value="NZ_SMSJ01000125.1"/>
</dbReference>
<sequence>MRPFALTLAIVPALIVAAPATPRAATAEEEVEAVLRTWAELFAERGEGAADRIAALYAPDARFWGVASLRQIVGREAVRTYYFRTGEGMRSRSVEWGERAVRVYGSAAVASGRNDYHRVRANGEPGSGPARFSMTLIRQADGSWLIVDHHSSALPEQAPTQR</sequence>
<accession>A0A4R5Q688</accession>
<dbReference type="Proteomes" id="UP000295096">
    <property type="component" value="Unassembled WGS sequence"/>
</dbReference>
<keyword evidence="4" id="KW-1185">Reference proteome</keyword>
<dbReference type="AlphaFoldDB" id="A0A4R5Q688"/>
<dbReference type="InterPro" id="IPR027843">
    <property type="entry name" value="DUF4440"/>
</dbReference>
<dbReference type="InterPro" id="IPR011944">
    <property type="entry name" value="Steroid_delta5-4_isomerase"/>
</dbReference>
<feature type="chain" id="PRO_5020394153" evidence="1">
    <location>
        <begin position="25"/>
        <end position="162"/>
    </location>
</feature>
<dbReference type="OrthoDB" id="953853at2"/>
<dbReference type="EMBL" id="SMSJ01000125">
    <property type="protein sequence ID" value="TDH58392.1"/>
    <property type="molecule type" value="Genomic_DNA"/>
</dbReference>
<evidence type="ECO:0000313" key="3">
    <source>
        <dbReference type="EMBL" id="TDH58392.1"/>
    </source>
</evidence>
<dbReference type="InterPro" id="IPR032710">
    <property type="entry name" value="NTF2-like_dom_sf"/>
</dbReference>
<keyword evidence="1" id="KW-0732">Signal</keyword>